<protein>
    <recommendedName>
        <fullName evidence="1">DUF6879 domain-containing protein</fullName>
    </recommendedName>
</protein>
<dbReference type="RefSeq" id="WP_208256052.1">
    <property type="nucleotide sequence ID" value="NZ_JAGEOJ010000005.1"/>
</dbReference>
<dbReference type="EMBL" id="JAGEOJ010000005">
    <property type="protein sequence ID" value="MBO2448423.1"/>
    <property type="molecule type" value="Genomic_DNA"/>
</dbReference>
<evidence type="ECO:0000313" key="3">
    <source>
        <dbReference type="Proteomes" id="UP000669179"/>
    </source>
</evidence>
<name>A0A939P9Q8_9ACTN</name>
<dbReference type="AlphaFoldDB" id="A0A939P9Q8"/>
<feature type="domain" description="DUF6879" evidence="1">
    <location>
        <begin position="8"/>
        <end position="171"/>
    </location>
</feature>
<dbReference type="Proteomes" id="UP000669179">
    <property type="component" value="Unassembled WGS sequence"/>
</dbReference>
<proteinExistence type="predicted"/>
<comment type="caution">
    <text evidence="2">The sequence shown here is derived from an EMBL/GenBank/DDBJ whole genome shotgun (WGS) entry which is preliminary data.</text>
</comment>
<evidence type="ECO:0000313" key="2">
    <source>
        <dbReference type="EMBL" id="MBO2448423.1"/>
    </source>
</evidence>
<gene>
    <name evidence="2" type="ORF">J4573_15075</name>
</gene>
<sequence>MTRITSEAFGRLFDAFSATADRIELRDYYRSDLEDEVVRRFVAGEPDDMAWSKPWLDMIRARTEEGKLFRRVRVVTVPLSEYQRCGVMRVAPHNIEAGEDIRYLDRAQATDLDLPVFDYWLFDVGTSAARAAKLLFDDRGSFLGAEIITGDPLGDLSAAFGRAFSHALLPEHFAEVHRLG</sequence>
<reference evidence="2" key="1">
    <citation type="submission" date="2021-03" db="EMBL/GenBank/DDBJ databases">
        <authorList>
            <person name="Kanchanasin P."/>
            <person name="Saeng-In P."/>
            <person name="Phongsopitanun W."/>
            <person name="Yuki M."/>
            <person name="Kudo T."/>
            <person name="Ohkuma M."/>
            <person name="Tanasupawat S."/>
        </authorList>
    </citation>
    <scope>NUCLEOTIDE SEQUENCE</scope>
    <source>
        <strain evidence="2">GKU 128</strain>
    </source>
</reference>
<dbReference type="InterPro" id="IPR049244">
    <property type="entry name" value="DUF6879"/>
</dbReference>
<evidence type="ECO:0000259" key="1">
    <source>
        <dbReference type="Pfam" id="PF21806"/>
    </source>
</evidence>
<accession>A0A939P9Q8</accession>
<dbReference type="Pfam" id="PF21806">
    <property type="entry name" value="DUF6879"/>
    <property type="match status" value="1"/>
</dbReference>
<keyword evidence="3" id="KW-1185">Reference proteome</keyword>
<organism evidence="2 3">
    <name type="scientific">Actinomadura barringtoniae</name>
    <dbReference type="NCBI Taxonomy" id="1427535"/>
    <lineage>
        <taxon>Bacteria</taxon>
        <taxon>Bacillati</taxon>
        <taxon>Actinomycetota</taxon>
        <taxon>Actinomycetes</taxon>
        <taxon>Streptosporangiales</taxon>
        <taxon>Thermomonosporaceae</taxon>
        <taxon>Actinomadura</taxon>
    </lineage>
</organism>